<sequence length="57" mass="7035">MTPKEICEVFSNNRGYYKEIFDYWTFAKAKIRAFRLYKNPKYKQFKAQEFFEQFMGG</sequence>
<proteinExistence type="predicted"/>
<protein>
    <submittedName>
        <fullName evidence="1">Uncharacterized protein</fullName>
    </submittedName>
</protein>
<accession>A0A557SVX9</accession>
<name>A0A557SVX9_9ARCH</name>
<dbReference type="RefSeq" id="WP_186434146.1">
    <property type="nucleotide sequence ID" value="NZ_ML675582.1"/>
</dbReference>
<evidence type="ECO:0000313" key="1">
    <source>
        <dbReference type="EMBL" id="TVP40762.1"/>
    </source>
</evidence>
<dbReference type="AlphaFoldDB" id="A0A557SVX9"/>
<evidence type="ECO:0000313" key="2">
    <source>
        <dbReference type="Proteomes" id="UP000315289"/>
    </source>
</evidence>
<reference evidence="1 2" key="1">
    <citation type="journal article" date="2019" name="Front. Microbiol.">
        <title>Ammonia Oxidation by the Arctic Terrestrial Thaumarchaeote Candidatus Nitrosocosmicus arcticus Is Stimulated by Increasing Temperatures.</title>
        <authorList>
            <person name="Alves R.J.E."/>
            <person name="Kerou M."/>
            <person name="Zappe A."/>
            <person name="Bittner R."/>
            <person name="Abby S.S."/>
            <person name="Schmidt H.A."/>
            <person name="Pfeifer K."/>
            <person name="Schleper C."/>
        </authorList>
    </citation>
    <scope>NUCLEOTIDE SEQUENCE [LARGE SCALE GENOMIC DNA]</scope>
    <source>
        <strain evidence="1 2">Kfb</strain>
    </source>
</reference>
<gene>
    <name evidence="1" type="ORF">NARC_60149</name>
</gene>
<organism evidence="1 2">
    <name type="scientific">Candidatus Nitrosocosmicus arcticus</name>
    <dbReference type="NCBI Taxonomy" id="2035267"/>
    <lineage>
        <taxon>Archaea</taxon>
        <taxon>Nitrososphaerota</taxon>
        <taxon>Nitrososphaeria</taxon>
        <taxon>Nitrososphaerales</taxon>
        <taxon>Nitrososphaeraceae</taxon>
        <taxon>Candidatus Nitrosocosmicus</taxon>
    </lineage>
</organism>
<dbReference type="Proteomes" id="UP000315289">
    <property type="component" value="Unassembled WGS sequence"/>
</dbReference>
<keyword evidence="2" id="KW-1185">Reference proteome</keyword>
<dbReference type="EMBL" id="VOAH01000006">
    <property type="protein sequence ID" value="TVP40762.1"/>
    <property type="molecule type" value="Genomic_DNA"/>
</dbReference>
<comment type="caution">
    <text evidence="1">The sequence shown here is derived from an EMBL/GenBank/DDBJ whole genome shotgun (WGS) entry which is preliminary data.</text>
</comment>